<feature type="region of interest" description="Disordered" evidence="11">
    <location>
        <begin position="249"/>
        <end position="269"/>
    </location>
</feature>
<feature type="compositionally biased region" description="Low complexity" evidence="11">
    <location>
        <begin position="151"/>
        <end position="189"/>
    </location>
</feature>
<keyword evidence="4 10" id="KW-0812">Transmembrane</keyword>
<dbReference type="AlphaFoldDB" id="A0A4D7B559"/>
<dbReference type="InterPro" id="IPR003684">
    <property type="entry name" value="Porin_alphabac"/>
</dbReference>
<keyword evidence="8 10" id="KW-0472">Membrane</keyword>
<keyword evidence="13" id="KW-1185">Reference proteome</keyword>
<dbReference type="GO" id="GO:0015288">
    <property type="term" value="F:porin activity"/>
    <property type="evidence" value="ECO:0007669"/>
    <property type="project" value="UniProtKB-KW"/>
</dbReference>
<evidence type="ECO:0000256" key="1">
    <source>
        <dbReference type="ARBA" id="ARBA00009521"/>
    </source>
</evidence>
<evidence type="ECO:0000256" key="9">
    <source>
        <dbReference type="ARBA" id="ARBA00023237"/>
    </source>
</evidence>
<comment type="function">
    <text evidence="10">Forms passive diffusion pores that allow small molecular weight hydrophilic materials across the outer membrane.</text>
</comment>
<evidence type="ECO:0000256" key="8">
    <source>
        <dbReference type="ARBA" id="ARBA00023136"/>
    </source>
</evidence>
<dbReference type="Pfam" id="PF02530">
    <property type="entry name" value="Porin_2"/>
    <property type="match status" value="1"/>
</dbReference>
<evidence type="ECO:0000256" key="3">
    <source>
        <dbReference type="ARBA" id="ARBA00022452"/>
    </source>
</evidence>
<proteinExistence type="inferred from homology"/>
<accession>A0A4D7B559</accession>
<dbReference type="GO" id="GO:0009279">
    <property type="term" value="C:cell outer membrane"/>
    <property type="evidence" value="ECO:0007669"/>
    <property type="project" value="UniProtKB-SubCell"/>
</dbReference>
<evidence type="ECO:0000256" key="4">
    <source>
        <dbReference type="ARBA" id="ARBA00022692"/>
    </source>
</evidence>
<reference evidence="12 13" key="1">
    <citation type="submission" date="2019-04" db="EMBL/GenBank/DDBJ databases">
        <title>Phreatobacter aquaticus sp. nov.</title>
        <authorList>
            <person name="Choi A."/>
        </authorList>
    </citation>
    <scope>NUCLEOTIDE SEQUENCE [LARGE SCALE GENOMIC DNA]</scope>
    <source>
        <strain evidence="12 13">KCTC 52518</strain>
    </source>
</reference>
<dbReference type="KEGG" id="pstg:E8M01_34890"/>
<keyword evidence="6 10" id="KW-0406">Ion transport</keyword>
<evidence type="ECO:0000313" key="13">
    <source>
        <dbReference type="Proteomes" id="UP000298781"/>
    </source>
</evidence>
<dbReference type="GO" id="GO:0006811">
    <property type="term" value="P:monoatomic ion transport"/>
    <property type="evidence" value="ECO:0007669"/>
    <property type="project" value="UniProtKB-KW"/>
</dbReference>
<keyword evidence="9 10" id="KW-0998">Cell outer membrane</keyword>
<evidence type="ECO:0000256" key="5">
    <source>
        <dbReference type="ARBA" id="ARBA00022729"/>
    </source>
</evidence>
<comment type="subcellular location">
    <subcellularLocation>
        <location evidence="10">Cell outer membrane</location>
        <topology evidence="10">Multi-pass membrane protein</topology>
    </subcellularLocation>
</comment>
<gene>
    <name evidence="12" type="ORF">E8M01_34890</name>
</gene>
<organism evidence="12 13">
    <name type="scientific">Phreatobacter stygius</name>
    <dbReference type="NCBI Taxonomy" id="1940610"/>
    <lineage>
        <taxon>Bacteria</taxon>
        <taxon>Pseudomonadati</taxon>
        <taxon>Pseudomonadota</taxon>
        <taxon>Alphaproteobacteria</taxon>
        <taxon>Hyphomicrobiales</taxon>
        <taxon>Phreatobacteraceae</taxon>
        <taxon>Phreatobacter</taxon>
    </lineage>
</organism>
<feature type="chain" id="PRO_5021035747" description="Porin" evidence="10">
    <location>
        <begin position="24"/>
        <end position="447"/>
    </location>
</feature>
<dbReference type="OrthoDB" id="7801681at2"/>
<keyword evidence="3 10" id="KW-1134">Transmembrane beta strand</keyword>
<evidence type="ECO:0000256" key="11">
    <source>
        <dbReference type="SAM" id="MobiDB-lite"/>
    </source>
</evidence>
<dbReference type="RefSeq" id="WP_136964367.1">
    <property type="nucleotide sequence ID" value="NZ_CP039690.1"/>
</dbReference>
<dbReference type="Proteomes" id="UP000298781">
    <property type="component" value="Chromosome"/>
</dbReference>
<evidence type="ECO:0000256" key="6">
    <source>
        <dbReference type="ARBA" id="ARBA00023065"/>
    </source>
</evidence>
<sequence>MKTVKSLLLGTAAGFVAIAGAQAADLPGKAAPAEYVRICDTYGAGFFFIPGTDTCLRIGGFVRVDYTVNTTPGSRSGSTAVPGQRVLGTSYFDSLYGTSARLTLNVDARSNTEYGLLRAFGQFSAYRGQFDGAFSSQGLVNSGCISRRVLPPSTSSVPSSSSLASPSASRPRSSTSTRATCSSPATSPRPRARPPCWPIPPRSVRASRRRCRWKTACIAATQQDVWLDAAGVNITPLARPLSGVYGMTYGPRKSGHRRQPARRSGLGFGSDHGCPAPADRLRLCCTTDPPRPGLNFGNPTNAAGDKFGWAVGAGLRLNLDMLARGDVLWLQAVYADGALDYAFGTANQGGDRDHLRRGNLSGVNALNSSLRDAVVANNLGGVPVVGNASIQTTKAWSVAAGFRHFWTPALRSSIFGAIPTSTSRLRCWPLGHQVLERRRQHDLVAGS</sequence>
<keyword evidence="5 10" id="KW-0732">Signal</keyword>
<comment type="similarity">
    <text evidence="1 10">Belongs to the alphaproteobacteria porin family.</text>
</comment>
<keyword evidence="2 10" id="KW-0813">Transport</keyword>
<feature type="signal peptide" evidence="10">
    <location>
        <begin position="1"/>
        <end position="23"/>
    </location>
</feature>
<evidence type="ECO:0000313" key="12">
    <source>
        <dbReference type="EMBL" id="QCI68959.1"/>
    </source>
</evidence>
<dbReference type="EMBL" id="CP039690">
    <property type="protein sequence ID" value="QCI68959.1"/>
    <property type="molecule type" value="Genomic_DNA"/>
</dbReference>
<comment type="domain">
    <text evidence="10">Consists of 16-stranded beta-barrel sheets, with large surface-exposed loops, that form a transmembrane pore at the center of each barrel. The pore is partially ocluded by a peptide loop that folds into the pore lumen.</text>
</comment>
<evidence type="ECO:0000256" key="10">
    <source>
        <dbReference type="RuleBase" id="RU364005"/>
    </source>
</evidence>
<name>A0A4D7B559_9HYPH</name>
<evidence type="ECO:0000256" key="7">
    <source>
        <dbReference type="ARBA" id="ARBA00023114"/>
    </source>
</evidence>
<dbReference type="GO" id="GO:0046930">
    <property type="term" value="C:pore complex"/>
    <property type="evidence" value="ECO:0007669"/>
    <property type="project" value="UniProtKB-KW"/>
</dbReference>
<protein>
    <recommendedName>
        <fullName evidence="10">Porin</fullName>
    </recommendedName>
</protein>
<feature type="region of interest" description="Disordered" evidence="11">
    <location>
        <begin position="151"/>
        <end position="200"/>
    </location>
</feature>
<keyword evidence="7 10" id="KW-0626">Porin</keyword>
<evidence type="ECO:0000256" key="2">
    <source>
        <dbReference type="ARBA" id="ARBA00022448"/>
    </source>
</evidence>